<dbReference type="EMBL" id="JACHGJ010000001">
    <property type="protein sequence ID" value="MBB6479299.1"/>
    <property type="molecule type" value="Genomic_DNA"/>
</dbReference>
<dbReference type="InterPro" id="IPR009078">
    <property type="entry name" value="Ferritin-like_SF"/>
</dbReference>
<evidence type="ECO:0000259" key="1">
    <source>
        <dbReference type="PROSITE" id="PS50905"/>
    </source>
</evidence>
<reference evidence="2 3" key="1">
    <citation type="submission" date="2020-08" db="EMBL/GenBank/DDBJ databases">
        <title>Genomic Encyclopedia of Type Strains, Phase IV (KMG-IV): sequencing the most valuable type-strain genomes for metagenomic binning, comparative biology and taxonomic classification.</title>
        <authorList>
            <person name="Goeker M."/>
        </authorList>
    </citation>
    <scope>NUCLEOTIDE SEQUENCE [LARGE SCALE GENOMIC DNA]</scope>
    <source>
        <strain evidence="2 3">DSM 2461</strain>
    </source>
</reference>
<dbReference type="CDD" id="cd01041">
    <property type="entry name" value="Rubrerythrin"/>
    <property type="match status" value="1"/>
</dbReference>
<organism evidence="2 3">
    <name type="scientific">Spirochaeta isovalerica</name>
    <dbReference type="NCBI Taxonomy" id="150"/>
    <lineage>
        <taxon>Bacteria</taxon>
        <taxon>Pseudomonadati</taxon>
        <taxon>Spirochaetota</taxon>
        <taxon>Spirochaetia</taxon>
        <taxon>Spirochaetales</taxon>
        <taxon>Spirochaetaceae</taxon>
        <taxon>Spirochaeta</taxon>
    </lineage>
</organism>
<keyword evidence="3" id="KW-1185">Reference proteome</keyword>
<dbReference type="GO" id="GO:0016491">
    <property type="term" value="F:oxidoreductase activity"/>
    <property type="evidence" value="ECO:0007669"/>
    <property type="project" value="InterPro"/>
</dbReference>
<dbReference type="SUPFAM" id="SSF57802">
    <property type="entry name" value="Rubredoxin-like"/>
    <property type="match status" value="1"/>
</dbReference>
<accession>A0A841R8L4</accession>
<dbReference type="InterPro" id="IPR052753">
    <property type="entry name" value="Rbr2/Nigerythrin"/>
</dbReference>
<dbReference type="Gene3D" id="2.20.28.10">
    <property type="match status" value="1"/>
</dbReference>
<proteinExistence type="predicted"/>
<dbReference type="GO" id="GO:0046872">
    <property type="term" value="F:metal ion binding"/>
    <property type="evidence" value="ECO:0007669"/>
    <property type="project" value="InterPro"/>
</dbReference>
<dbReference type="Proteomes" id="UP000587760">
    <property type="component" value="Unassembled WGS sequence"/>
</dbReference>
<dbReference type="PROSITE" id="PS50905">
    <property type="entry name" value="FERRITIN_LIKE"/>
    <property type="match status" value="1"/>
</dbReference>
<name>A0A841R8L4_9SPIO</name>
<dbReference type="Pfam" id="PF02915">
    <property type="entry name" value="Rubrerythrin"/>
    <property type="match status" value="1"/>
</dbReference>
<dbReference type="InterPro" id="IPR003251">
    <property type="entry name" value="Rr_diiron-bd_dom"/>
</dbReference>
<feature type="domain" description="Ferritin-like diiron" evidence="1">
    <location>
        <begin position="1"/>
        <end position="142"/>
    </location>
</feature>
<dbReference type="Gene3D" id="1.20.1260.10">
    <property type="match status" value="1"/>
</dbReference>
<gene>
    <name evidence="2" type="ORF">HNR50_000932</name>
</gene>
<dbReference type="RefSeq" id="WP_184744352.1">
    <property type="nucleotide sequence ID" value="NZ_JACHGJ010000001.1"/>
</dbReference>
<sequence length="184" mass="20654">MEKSRDALKILIKGETEAVAMYASFALKAEIEGWYNTAALFTALSEAESIHIKNHLQSLGEDFTPDTQKTEVGSTLENLNAAIEGESEESRRLYPRLIRSIKSELSGEYGKVARLSMTWARKVEKEHARLLKKARKAIKNGRDLPVDKIYLCKVCGNIVFDDPGEVCDVCGHDTQFFKQIKGDE</sequence>
<dbReference type="InterPro" id="IPR012347">
    <property type="entry name" value="Ferritin-like"/>
</dbReference>
<dbReference type="AlphaFoldDB" id="A0A841R8L4"/>
<dbReference type="SUPFAM" id="SSF47240">
    <property type="entry name" value="Ferritin-like"/>
    <property type="match status" value="1"/>
</dbReference>
<comment type="caution">
    <text evidence="2">The sequence shown here is derived from an EMBL/GenBank/DDBJ whole genome shotgun (WGS) entry which is preliminary data.</text>
</comment>
<dbReference type="PANTHER" id="PTHR33746">
    <property type="entry name" value="RUBRERYTHRIN"/>
    <property type="match status" value="1"/>
</dbReference>
<evidence type="ECO:0000313" key="3">
    <source>
        <dbReference type="Proteomes" id="UP000587760"/>
    </source>
</evidence>
<evidence type="ECO:0000313" key="2">
    <source>
        <dbReference type="EMBL" id="MBB6479299.1"/>
    </source>
</evidence>
<protein>
    <submittedName>
        <fullName evidence="2">Rubrerythrin</fullName>
    </submittedName>
</protein>
<dbReference type="PANTHER" id="PTHR33746:SF4">
    <property type="entry name" value="RUBRERYTHRIN"/>
    <property type="match status" value="1"/>
</dbReference>
<dbReference type="InterPro" id="IPR009040">
    <property type="entry name" value="Ferritin-like_diiron"/>
</dbReference>